<evidence type="ECO:0000313" key="1">
    <source>
        <dbReference type="EMBL" id="KAL3768409.1"/>
    </source>
</evidence>
<accession>A0ABD3MWU0</accession>
<reference evidence="1 2" key="1">
    <citation type="submission" date="2024-10" db="EMBL/GenBank/DDBJ databases">
        <title>Updated reference genomes for cyclostephanoid diatoms.</title>
        <authorList>
            <person name="Roberts W.R."/>
            <person name="Alverson A.J."/>
        </authorList>
    </citation>
    <scope>NUCLEOTIDE SEQUENCE [LARGE SCALE GENOMIC DNA]</scope>
    <source>
        <strain evidence="1 2">AJA010-31</strain>
    </source>
</reference>
<protein>
    <recommendedName>
        <fullName evidence="3">Radical SAM core domain-containing protein</fullName>
    </recommendedName>
</protein>
<keyword evidence="2" id="KW-1185">Reference proteome</keyword>
<organism evidence="1 2">
    <name type="scientific">Cyclotella atomus</name>
    <dbReference type="NCBI Taxonomy" id="382360"/>
    <lineage>
        <taxon>Eukaryota</taxon>
        <taxon>Sar</taxon>
        <taxon>Stramenopiles</taxon>
        <taxon>Ochrophyta</taxon>
        <taxon>Bacillariophyta</taxon>
        <taxon>Coscinodiscophyceae</taxon>
        <taxon>Thalassiosirophycidae</taxon>
        <taxon>Stephanodiscales</taxon>
        <taxon>Stephanodiscaceae</taxon>
        <taxon>Cyclotella</taxon>
    </lineage>
</organism>
<dbReference type="AlphaFoldDB" id="A0ABD3MWU0"/>
<dbReference type="SUPFAM" id="SSF102114">
    <property type="entry name" value="Radical SAM enzymes"/>
    <property type="match status" value="1"/>
</dbReference>
<proteinExistence type="predicted"/>
<evidence type="ECO:0008006" key="3">
    <source>
        <dbReference type="Google" id="ProtNLM"/>
    </source>
</evidence>
<dbReference type="Gene3D" id="3.20.20.70">
    <property type="entry name" value="Aldolase class I"/>
    <property type="match status" value="1"/>
</dbReference>
<evidence type="ECO:0000313" key="2">
    <source>
        <dbReference type="Proteomes" id="UP001530400"/>
    </source>
</evidence>
<dbReference type="InterPro" id="IPR058240">
    <property type="entry name" value="rSAM_sf"/>
</dbReference>
<gene>
    <name evidence="1" type="ORF">ACHAWO_000321</name>
</gene>
<comment type="caution">
    <text evidence="1">The sequence shown here is derived from an EMBL/GenBank/DDBJ whole genome shotgun (WGS) entry which is preliminary data.</text>
</comment>
<dbReference type="InterPro" id="IPR013785">
    <property type="entry name" value="Aldolase_TIM"/>
</dbReference>
<dbReference type="EMBL" id="JALLPJ020001347">
    <property type="protein sequence ID" value="KAL3768409.1"/>
    <property type="molecule type" value="Genomic_DNA"/>
</dbReference>
<sequence>MNAAATVLQKHTYTLGRSLYIPLTCRCNSIPLPLTRGPGFMLPKSIIDALISVRNEECGVEFVPSPEERGGLPDYSKNWLVNTLYPDDMINDHSPENETYNGKYVLDDRINPSIKSLAHEAVTLLSSNSHNEQPVDQIVIAGEGEPTLRMDALLSISHQIQSHQKSNNTPPLPIRLITNGLVYTIPNFGYSPSNINRYGMQIHRHSVLRDMLEAGISRVSVALNTANRHEYDVLMEPCSFTSGSLMPGMAHDMICEFILEACKVGMEVEITGIDRRDVDKSEVDRLARMLLSVAERNKRSNVRWRGYFE</sequence>
<name>A0ABD3MWU0_9STRA</name>
<dbReference type="Proteomes" id="UP001530400">
    <property type="component" value="Unassembled WGS sequence"/>
</dbReference>